<comment type="function">
    <text evidence="5">Acetylates the N-terminal alanine of ribosomal protein bS18.</text>
</comment>
<dbReference type="SUPFAM" id="SSF55729">
    <property type="entry name" value="Acyl-CoA N-acyltransferases (Nat)"/>
    <property type="match status" value="1"/>
</dbReference>
<comment type="catalytic activity">
    <reaction evidence="5">
        <text>N-terminal L-alanyl-[ribosomal protein bS18] + acetyl-CoA = N-terminal N(alpha)-acetyl-L-alanyl-[ribosomal protein bS18] + CoA + H(+)</text>
        <dbReference type="Rhea" id="RHEA:43756"/>
        <dbReference type="Rhea" id="RHEA-COMP:10676"/>
        <dbReference type="Rhea" id="RHEA-COMP:10677"/>
        <dbReference type="ChEBI" id="CHEBI:15378"/>
        <dbReference type="ChEBI" id="CHEBI:57287"/>
        <dbReference type="ChEBI" id="CHEBI:57288"/>
        <dbReference type="ChEBI" id="CHEBI:64718"/>
        <dbReference type="ChEBI" id="CHEBI:83683"/>
        <dbReference type="EC" id="2.3.1.266"/>
    </reaction>
</comment>
<keyword evidence="7" id="KW-0687">Ribonucleoprotein</keyword>
<proteinExistence type="inferred from homology"/>
<dbReference type="InterPro" id="IPR050680">
    <property type="entry name" value="YpeA/RimI_acetyltransf"/>
</dbReference>
<keyword evidence="4" id="KW-0012">Acyltransferase</keyword>
<dbReference type="Gene3D" id="3.40.630.30">
    <property type="match status" value="1"/>
</dbReference>
<evidence type="ECO:0000259" key="6">
    <source>
        <dbReference type="PROSITE" id="PS51186"/>
    </source>
</evidence>
<organism evidence="7 8">
    <name type="scientific">Eiseniibacteriota bacterium</name>
    <dbReference type="NCBI Taxonomy" id="2212470"/>
    <lineage>
        <taxon>Bacteria</taxon>
        <taxon>Candidatus Eiseniibacteriota</taxon>
    </lineage>
</organism>
<evidence type="ECO:0000256" key="2">
    <source>
        <dbReference type="ARBA" id="ARBA00022490"/>
    </source>
</evidence>
<dbReference type="PANTHER" id="PTHR43420">
    <property type="entry name" value="ACETYLTRANSFERASE"/>
    <property type="match status" value="1"/>
</dbReference>
<sequence>METSDLVEVAALEARCFADPWSKALFLAELEEREQNYPRVAVQGTRILGYLISWFVADEVHLGNIAVDPEQRSRGIARMLLEDLIHQAELRGSSYIVLEVRVGNESAIRLYRSYGFEDMALRRGYYQDNGEDALIMIRLMGAEA</sequence>
<reference evidence="7" key="2">
    <citation type="journal article" date="2021" name="Microbiome">
        <title>Successional dynamics and alternative stable states in a saline activated sludge microbial community over 9 years.</title>
        <authorList>
            <person name="Wang Y."/>
            <person name="Ye J."/>
            <person name="Ju F."/>
            <person name="Liu L."/>
            <person name="Boyd J.A."/>
            <person name="Deng Y."/>
            <person name="Parks D.H."/>
            <person name="Jiang X."/>
            <person name="Yin X."/>
            <person name="Woodcroft B.J."/>
            <person name="Tyson G.W."/>
            <person name="Hugenholtz P."/>
            <person name="Polz M.F."/>
            <person name="Zhang T."/>
        </authorList>
    </citation>
    <scope>NUCLEOTIDE SEQUENCE</scope>
    <source>
        <strain evidence="7">HKST-UBA01</strain>
    </source>
</reference>
<dbReference type="Pfam" id="PF00583">
    <property type="entry name" value="Acetyltransf_1"/>
    <property type="match status" value="1"/>
</dbReference>
<dbReference type="GO" id="GO:0005840">
    <property type="term" value="C:ribosome"/>
    <property type="evidence" value="ECO:0007669"/>
    <property type="project" value="UniProtKB-KW"/>
</dbReference>
<reference evidence="7" key="1">
    <citation type="submission" date="2020-04" db="EMBL/GenBank/DDBJ databases">
        <authorList>
            <person name="Zhang T."/>
        </authorList>
    </citation>
    <scope>NUCLEOTIDE SEQUENCE</scope>
    <source>
        <strain evidence="7">HKST-UBA01</strain>
    </source>
</reference>
<protein>
    <recommendedName>
        <fullName evidence="5">[Ribosomal protein bS18]-alanine N-acetyltransferase</fullName>
        <ecNumber evidence="5">2.3.1.266</ecNumber>
    </recommendedName>
</protein>
<dbReference type="InterPro" id="IPR016181">
    <property type="entry name" value="Acyl_CoA_acyltransferase"/>
</dbReference>
<dbReference type="CDD" id="cd04301">
    <property type="entry name" value="NAT_SF"/>
    <property type="match status" value="1"/>
</dbReference>
<evidence type="ECO:0000313" key="8">
    <source>
        <dbReference type="Proteomes" id="UP000697710"/>
    </source>
</evidence>
<evidence type="ECO:0000256" key="5">
    <source>
        <dbReference type="RuleBase" id="RU363094"/>
    </source>
</evidence>
<keyword evidence="2 5" id="KW-0963">Cytoplasm</keyword>
<dbReference type="EMBL" id="JAGQHR010000285">
    <property type="protein sequence ID" value="MCA9728031.1"/>
    <property type="molecule type" value="Genomic_DNA"/>
</dbReference>
<evidence type="ECO:0000256" key="4">
    <source>
        <dbReference type="ARBA" id="ARBA00023315"/>
    </source>
</evidence>
<dbReference type="PROSITE" id="PS51186">
    <property type="entry name" value="GNAT"/>
    <property type="match status" value="1"/>
</dbReference>
<dbReference type="EC" id="2.3.1.266" evidence="5"/>
<dbReference type="Proteomes" id="UP000697710">
    <property type="component" value="Unassembled WGS sequence"/>
</dbReference>
<dbReference type="GO" id="GO:0008999">
    <property type="term" value="F:protein-N-terminal-alanine acetyltransferase activity"/>
    <property type="evidence" value="ECO:0007669"/>
    <property type="project" value="UniProtKB-EC"/>
</dbReference>
<name>A0A956M1B5_UNCEI</name>
<gene>
    <name evidence="7" type="primary">rimI</name>
    <name evidence="7" type="ORF">KC729_10140</name>
</gene>
<evidence type="ECO:0000256" key="1">
    <source>
        <dbReference type="ARBA" id="ARBA00005395"/>
    </source>
</evidence>
<comment type="subcellular location">
    <subcellularLocation>
        <location evidence="5">Cytoplasm</location>
    </subcellularLocation>
</comment>
<dbReference type="PANTHER" id="PTHR43420:SF44">
    <property type="entry name" value="ACETYLTRANSFERASE YPEA"/>
    <property type="match status" value="1"/>
</dbReference>
<dbReference type="InterPro" id="IPR006464">
    <property type="entry name" value="AcTrfase_RimI/Ard1"/>
</dbReference>
<evidence type="ECO:0000256" key="3">
    <source>
        <dbReference type="ARBA" id="ARBA00022679"/>
    </source>
</evidence>
<evidence type="ECO:0000313" key="7">
    <source>
        <dbReference type="EMBL" id="MCA9728031.1"/>
    </source>
</evidence>
<feature type="domain" description="N-acetyltransferase" evidence="6">
    <location>
        <begin position="1"/>
        <end position="141"/>
    </location>
</feature>
<comment type="similarity">
    <text evidence="1 5">Belongs to the acetyltransferase family. RimI subfamily.</text>
</comment>
<dbReference type="InterPro" id="IPR000182">
    <property type="entry name" value="GNAT_dom"/>
</dbReference>
<dbReference type="GO" id="GO:0005737">
    <property type="term" value="C:cytoplasm"/>
    <property type="evidence" value="ECO:0007669"/>
    <property type="project" value="UniProtKB-SubCell"/>
</dbReference>
<comment type="caution">
    <text evidence="7">The sequence shown here is derived from an EMBL/GenBank/DDBJ whole genome shotgun (WGS) entry which is preliminary data.</text>
</comment>
<accession>A0A956M1B5</accession>
<keyword evidence="3" id="KW-0808">Transferase</keyword>
<dbReference type="NCBIfam" id="TIGR01575">
    <property type="entry name" value="rimI"/>
    <property type="match status" value="1"/>
</dbReference>
<keyword evidence="7" id="KW-0689">Ribosomal protein</keyword>
<dbReference type="AlphaFoldDB" id="A0A956M1B5"/>